<dbReference type="InterPro" id="IPR024041">
    <property type="entry name" value="NH4_transpt_AmtB-like_dom"/>
</dbReference>
<dbReference type="SUPFAM" id="SSF111352">
    <property type="entry name" value="Ammonium transporter"/>
    <property type="match status" value="1"/>
</dbReference>
<feature type="transmembrane region" description="Helical" evidence="6">
    <location>
        <begin position="106"/>
        <end position="131"/>
    </location>
</feature>
<feature type="transmembrane region" description="Helical" evidence="6">
    <location>
        <begin position="67"/>
        <end position="86"/>
    </location>
</feature>
<evidence type="ECO:0000313" key="9">
    <source>
        <dbReference type="Proteomes" id="UP001141327"/>
    </source>
</evidence>
<dbReference type="Proteomes" id="UP001141327">
    <property type="component" value="Unassembled WGS sequence"/>
</dbReference>
<evidence type="ECO:0000256" key="1">
    <source>
        <dbReference type="ARBA" id="ARBA00004141"/>
    </source>
</evidence>
<dbReference type="EMBL" id="JAPMOS010000007">
    <property type="protein sequence ID" value="KAJ4461460.1"/>
    <property type="molecule type" value="Genomic_DNA"/>
</dbReference>
<dbReference type="Gene3D" id="1.10.3430.10">
    <property type="entry name" value="Ammonium transporter AmtB like domains"/>
    <property type="match status" value="1"/>
</dbReference>
<protein>
    <submittedName>
        <fullName evidence="8">Ammonium transporter Rh type B</fullName>
    </submittedName>
</protein>
<dbReference type="PRINTS" id="PR00342">
    <property type="entry name" value="RHESUSRHD"/>
</dbReference>
<evidence type="ECO:0000259" key="7">
    <source>
        <dbReference type="Pfam" id="PF00909"/>
    </source>
</evidence>
<keyword evidence="4 6" id="KW-1133">Transmembrane helix</keyword>
<reference evidence="8" key="1">
    <citation type="journal article" date="2022" name="bioRxiv">
        <title>Genomics of Preaxostyla Flagellates Illuminates Evolutionary Transitions and the Path Towards Mitochondrial Loss.</title>
        <authorList>
            <person name="Novak L.V.F."/>
            <person name="Treitli S.C."/>
            <person name="Pyrih J."/>
            <person name="Halakuc P."/>
            <person name="Pipaliya S.V."/>
            <person name="Vacek V."/>
            <person name="Brzon O."/>
            <person name="Soukal P."/>
            <person name="Eme L."/>
            <person name="Dacks J.B."/>
            <person name="Karnkowska A."/>
            <person name="Elias M."/>
            <person name="Hampl V."/>
        </authorList>
    </citation>
    <scope>NUCLEOTIDE SEQUENCE</scope>
    <source>
        <strain evidence="8">RCP-MX</strain>
    </source>
</reference>
<comment type="subcellular location">
    <subcellularLocation>
        <location evidence="1">Membrane</location>
        <topology evidence="1">Multi-pass membrane protein</topology>
    </subcellularLocation>
</comment>
<dbReference type="Pfam" id="PF00909">
    <property type="entry name" value="Ammonium_transp"/>
    <property type="match status" value="1"/>
</dbReference>
<dbReference type="InterPro" id="IPR002229">
    <property type="entry name" value="RhesusRHD"/>
</dbReference>
<keyword evidence="3 6" id="KW-0812">Transmembrane</keyword>
<evidence type="ECO:0000313" key="8">
    <source>
        <dbReference type="EMBL" id="KAJ4461460.1"/>
    </source>
</evidence>
<name>A0ABQ8UXI0_9EUKA</name>
<accession>A0ABQ8UXI0</accession>
<feature type="domain" description="Ammonium transporter AmtB-like" evidence="7">
    <location>
        <begin position="1"/>
        <end position="131"/>
    </location>
</feature>
<evidence type="ECO:0000256" key="3">
    <source>
        <dbReference type="ARBA" id="ARBA00022692"/>
    </source>
</evidence>
<comment type="caution">
    <text evidence="8">The sequence shown here is derived from an EMBL/GenBank/DDBJ whole genome shotgun (WGS) entry which is preliminary data.</text>
</comment>
<keyword evidence="5 6" id="KW-0472">Membrane</keyword>
<dbReference type="PANTHER" id="PTHR11730">
    <property type="entry name" value="AMMONIUM TRANSPORTER"/>
    <property type="match status" value="1"/>
</dbReference>
<comment type="similarity">
    <text evidence="2">Belongs to the ammonium transporter (TC 2.A.49) family. Rh subfamily.</text>
</comment>
<dbReference type="InterPro" id="IPR029020">
    <property type="entry name" value="Ammonium/urea_transptr"/>
</dbReference>
<evidence type="ECO:0000256" key="2">
    <source>
        <dbReference type="ARBA" id="ARBA00011036"/>
    </source>
</evidence>
<evidence type="ECO:0000256" key="5">
    <source>
        <dbReference type="ARBA" id="ARBA00023136"/>
    </source>
</evidence>
<sequence length="208" mass="21682">MVDIQNATLAGGVAIGSAAEMRLFPVGAIAVGILAGLLSCCGYRWLQPFLERTLGLHDTCGVHNLHGMPGLLGGLVSVVAAVAAPYTRYTAEELETIFPHGLSLQWAFQFLGMGLTMAIALSGGILVGALVRIFKWPHATITESGEPPVPGEVEVALDRTYFEVAPLTMTDRAHPIQASHEGYAPIGSETAPLLTAAGAPPASINAEV</sequence>
<evidence type="ECO:0000256" key="4">
    <source>
        <dbReference type="ARBA" id="ARBA00022989"/>
    </source>
</evidence>
<evidence type="ECO:0000256" key="6">
    <source>
        <dbReference type="SAM" id="Phobius"/>
    </source>
</evidence>
<feature type="transmembrane region" description="Helical" evidence="6">
    <location>
        <begin position="23"/>
        <end position="46"/>
    </location>
</feature>
<dbReference type="PANTHER" id="PTHR11730:SF60">
    <property type="entry name" value="RH50, ISOFORM D"/>
    <property type="match status" value="1"/>
</dbReference>
<organism evidence="8 9">
    <name type="scientific">Paratrimastix pyriformis</name>
    <dbReference type="NCBI Taxonomy" id="342808"/>
    <lineage>
        <taxon>Eukaryota</taxon>
        <taxon>Metamonada</taxon>
        <taxon>Preaxostyla</taxon>
        <taxon>Paratrimastigidae</taxon>
        <taxon>Paratrimastix</taxon>
    </lineage>
</organism>
<proteinExistence type="inferred from homology"/>
<keyword evidence="9" id="KW-1185">Reference proteome</keyword>
<gene>
    <name evidence="8" type="ORF">PAPYR_2031</name>
</gene>